<sequence length="911" mass="103641">MIFVCTFDRLCRASPFGPTSRGSAGTSRARSYLESQRSVDTLLEYRHHCACSRIRENLATHTFSKGVKLSSTSSMDLASPVLSDSSQIPSSVSRTKEEDDVDMEIAKTAQEDTSLEDDKTEHLNVIILDSLSSAKESGRRTRAYDIRLFTRIENLLFKPNNCHDDIPEELYDLTEQGRMKGDFSELLKNRWFIGRRLNLDTENKIFEIRKKELQRMSKKAIEAFAGVLQDYATGRLDYHFLSRHDGKGPHANVHHPDAERVHLLLAGLGDPNETLTSWEDIFHSTEEETKDAFATYSLFLLSFPLILIIPRTVINIPGYGKTRLLFEAVAQYFLIYFTCSKEKATWTSGSGDVQWVVETVNPTPKSMYGGEVAQRAIYVLIYARMYVLIYFLDLALSHRLASLDARRRLLLLQACPPCLASSDDLFVHIAKVVQLFDDETLRRAAGQSLDKFRHSIKEVLHGTTDSPRIHFTFDEVHNATRDPWLSNRYSIFPRMLQMVDFSLRPRAIVCATSEMSVNMLNIGTLPPVSGVSSYASNTRRLQRDNLEEYVLRHLKMVPPRVLERIKIWLFPRPRLVARLIEMYLTAAQIGVKRIPYHRILSSAFEVSTGYRPMDAIDLEAQEEEVPEYIFGQSFGCGVLERESLNDPTFMRTISRLLYRWILSNSSTLTLEWNESPKLIELGVTPLPPFKPRSPSYFTWSVCDDVALTEAYGAASLMALLGSPDINVFKLCMTKAIIVNAEQPELEQTQKDIFERSIVWTLMNNLGKENGCVLEDIFDCHDHAPLWTKQPYRLISFARGNNVPVRVTWKSGASPRLGFRARESDDIGQWLRDPKGVPFIFKDDRHCLAFVENRMTLERSVLVVHGALEGNCEMEKQIKDLMKGLQHECAVYSGINDLKGIGKGQVGLFVLS</sequence>
<keyword evidence="3" id="KW-1185">Reference proteome</keyword>
<feature type="compositionally biased region" description="Polar residues" evidence="1">
    <location>
        <begin position="80"/>
        <end position="93"/>
    </location>
</feature>
<evidence type="ECO:0000256" key="1">
    <source>
        <dbReference type="SAM" id="MobiDB-lite"/>
    </source>
</evidence>
<protein>
    <submittedName>
        <fullName evidence="2">Uncharacterized protein</fullName>
    </submittedName>
</protein>
<organism evidence="2 3">
    <name type="scientific">Armillaria gallica</name>
    <name type="common">Bulbous honey fungus</name>
    <name type="synonym">Armillaria bulbosa</name>
    <dbReference type="NCBI Taxonomy" id="47427"/>
    <lineage>
        <taxon>Eukaryota</taxon>
        <taxon>Fungi</taxon>
        <taxon>Dikarya</taxon>
        <taxon>Basidiomycota</taxon>
        <taxon>Agaricomycotina</taxon>
        <taxon>Agaricomycetes</taxon>
        <taxon>Agaricomycetidae</taxon>
        <taxon>Agaricales</taxon>
        <taxon>Marasmiineae</taxon>
        <taxon>Physalacriaceae</taxon>
        <taxon>Armillaria</taxon>
    </lineage>
</organism>
<dbReference type="InParanoid" id="A0A2H3E1F7"/>
<dbReference type="AlphaFoldDB" id="A0A2H3E1F7"/>
<dbReference type="Proteomes" id="UP000217790">
    <property type="component" value="Unassembled WGS sequence"/>
</dbReference>
<name>A0A2H3E1F7_ARMGA</name>
<proteinExistence type="predicted"/>
<evidence type="ECO:0000313" key="2">
    <source>
        <dbReference type="EMBL" id="PBL00141.1"/>
    </source>
</evidence>
<evidence type="ECO:0000313" key="3">
    <source>
        <dbReference type="Proteomes" id="UP000217790"/>
    </source>
</evidence>
<reference evidence="3" key="1">
    <citation type="journal article" date="2017" name="Nat. Ecol. Evol.">
        <title>Genome expansion and lineage-specific genetic innovations in the forest pathogenic fungi Armillaria.</title>
        <authorList>
            <person name="Sipos G."/>
            <person name="Prasanna A.N."/>
            <person name="Walter M.C."/>
            <person name="O'Connor E."/>
            <person name="Balint B."/>
            <person name="Krizsan K."/>
            <person name="Kiss B."/>
            <person name="Hess J."/>
            <person name="Varga T."/>
            <person name="Slot J."/>
            <person name="Riley R."/>
            <person name="Boka B."/>
            <person name="Rigling D."/>
            <person name="Barry K."/>
            <person name="Lee J."/>
            <person name="Mihaltcheva S."/>
            <person name="LaButti K."/>
            <person name="Lipzen A."/>
            <person name="Waldron R."/>
            <person name="Moloney N.M."/>
            <person name="Sperisen C."/>
            <person name="Kredics L."/>
            <person name="Vagvoelgyi C."/>
            <person name="Patrignani A."/>
            <person name="Fitzpatrick D."/>
            <person name="Nagy I."/>
            <person name="Doyle S."/>
            <person name="Anderson J.B."/>
            <person name="Grigoriev I.V."/>
            <person name="Gueldener U."/>
            <person name="Muensterkoetter M."/>
            <person name="Nagy L.G."/>
        </authorList>
    </citation>
    <scope>NUCLEOTIDE SEQUENCE [LARGE SCALE GENOMIC DNA]</scope>
    <source>
        <strain evidence="3">Ar21-2</strain>
    </source>
</reference>
<accession>A0A2H3E1F7</accession>
<dbReference type="EMBL" id="KZ293646">
    <property type="protein sequence ID" value="PBL00141.1"/>
    <property type="molecule type" value="Genomic_DNA"/>
</dbReference>
<gene>
    <name evidence="2" type="ORF">ARMGADRAFT_1159527</name>
</gene>
<dbReference type="OrthoDB" id="2393824at2759"/>
<feature type="region of interest" description="Disordered" evidence="1">
    <location>
        <begin position="80"/>
        <end position="101"/>
    </location>
</feature>